<evidence type="ECO:0000256" key="1">
    <source>
        <dbReference type="SAM" id="SignalP"/>
    </source>
</evidence>
<accession>A0A6M2DBF9</accession>
<dbReference type="AlphaFoldDB" id="A0A6M2DBF9"/>
<feature type="chain" id="PRO_5026898147" evidence="1">
    <location>
        <begin position="18"/>
        <end position="146"/>
    </location>
</feature>
<sequence length="146" mass="15985">MFCFFFFFFWTGSGVCGMDTIAVCAVGPILHLTLVRSVSCGGTLSAGELAAATLRAVTKTLAFEATSWVGDVGSHIQLQVSCFEMFRQGTGAKCHNYVFCWDFLLITPNFDSLHLCHLLVLPALEELTFSQVKQVLIRYNASGSVE</sequence>
<dbReference type="EMBL" id="GHWJ01009791">
    <property type="protein sequence ID" value="NOV42528.1"/>
    <property type="molecule type" value="Transcribed_RNA"/>
</dbReference>
<feature type="signal peptide" evidence="1">
    <location>
        <begin position="1"/>
        <end position="17"/>
    </location>
</feature>
<name>A0A6M2DBF9_RHIMP</name>
<evidence type="ECO:0000313" key="2">
    <source>
        <dbReference type="EMBL" id="NOV42528.1"/>
    </source>
</evidence>
<proteinExistence type="predicted"/>
<keyword evidence="1" id="KW-0732">Signal</keyword>
<organism evidence="2">
    <name type="scientific">Rhipicephalus microplus</name>
    <name type="common">Cattle tick</name>
    <name type="synonym">Boophilus microplus</name>
    <dbReference type="NCBI Taxonomy" id="6941"/>
    <lineage>
        <taxon>Eukaryota</taxon>
        <taxon>Metazoa</taxon>
        <taxon>Ecdysozoa</taxon>
        <taxon>Arthropoda</taxon>
        <taxon>Chelicerata</taxon>
        <taxon>Arachnida</taxon>
        <taxon>Acari</taxon>
        <taxon>Parasitiformes</taxon>
        <taxon>Ixodida</taxon>
        <taxon>Ixodoidea</taxon>
        <taxon>Ixodidae</taxon>
        <taxon>Rhipicephalinae</taxon>
        <taxon>Rhipicephalus</taxon>
        <taxon>Boophilus</taxon>
    </lineage>
</organism>
<reference evidence="2" key="1">
    <citation type="submission" date="2019-09" db="EMBL/GenBank/DDBJ databases">
        <title>Organ-specific transcriptomic study of the physiology of the cattle tick, Rhipicephalus microplus.</title>
        <authorList>
            <person name="Tirloni L."/>
            <person name="Braz G."/>
            <person name="Gandara A.C.P."/>
            <person name="Sabadin G.A."/>
            <person name="da Silva R.M."/>
            <person name="Guizzo M.G."/>
            <person name="Machado J.A."/>
            <person name="Costa E.P."/>
            <person name="Gomes H.F."/>
            <person name="Moraes J."/>
            <person name="Mota M.B.S."/>
            <person name="Mesquita R.D."/>
            <person name="Alvarenga P.H."/>
            <person name="Alves F."/>
            <person name="Seixas A."/>
            <person name="da Fonseca R.N."/>
            <person name="Fogaca A."/>
            <person name="Logullo C."/>
            <person name="Tanaka A."/>
            <person name="Daffre S."/>
            <person name="Termignoni C."/>
            <person name="Vaz I.S.Jr."/>
            <person name="Oliveira P.L."/>
            <person name="Ribeiro J.M."/>
        </authorList>
    </citation>
    <scope>NUCLEOTIDE SEQUENCE</scope>
    <source>
        <strain evidence="2">Porto Alegre</strain>
    </source>
</reference>
<protein>
    <submittedName>
        <fullName evidence="2">Putative secreted protein</fullName>
    </submittedName>
</protein>